<evidence type="ECO:0000256" key="1">
    <source>
        <dbReference type="ARBA" id="ARBA00004141"/>
    </source>
</evidence>
<feature type="transmembrane region" description="Helical" evidence="9">
    <location>
        <begin position="150"/>
        <end position="168"/>
    </location>
</feature>
<dbReference type="GO" id="GO:0008188">
    <property type="term" value="F:neuropeptide receptor activity"/>
    <property type="evidence" value="ECO:0007669"/>
    <property type="project" value="TreeGrafter"/>
</dbReference>
<dbReference type="AlphaFoldDB" id="A0A4E9EVU9"/>
<comment type="subcellular location">
    <subcellularLocation>
        <location evidence="1">Membrane</location>
        <topology evidence="1">Multi-pass membrane protein</topology>
    </subcellularLocation>
</comment>
<dbReference type="OrthoDB" id="9046662at2759"/>
<keyword evidence="2 8" id="KW-0812">Transmembrane</keyword>
<evidence type="ECO:0000313" key="11">
    <source>
        <dbReference type="EMBL" id="VIO88492.1"/>
    </source>
</evidence>
<dbReference type="PROSITE" id="PS00237">
    <property type="entry name" value="G_PROTEIN_RECEP_F1_1"/>
    <property type="match status" value="1"/>
</dbReference>
<evidence type="ECO:0000256" key="9">
    <source>
        <dbReference type="SAM" id="Phobius"/>
    </source>
</evidence>
<evidence type="ECO:0000256" key="5">
    <source>
        <dbReference type="ARBA" id="ARBA00023136"/>
    </source>
</evidence>
<evidence type="ECO:0000256" key="4">
    <source>
        <dbReference type="ARBA" id="ARBA00023040"/>
    </source>
</evidence>
<gene>
    <name evidence="11 13" type="primary">Bm18017</name>
    <name evidence="11" type="ORF">BM_BM18017</name>
</gene>
<dbReference type="Proteomes" id="UP000006672">
    <property type="component" value="Unassembled WGS sequence"/>
</dbReference>
<dbReference type="GO" id="GO:0042923">
    <property type="term" value="F:neuropeptide binding"/>
    <property type="evidence" value="ECO:0007669"/>
    <property type="project" value="TreeGrafter"/>
</dbReference>
<reference evidence="12" key="1">
    <citation type="journal article" date="2007" name="Science">
        <title>Draft genome of the filarial nematode parasite Brugia malayi.</title>
        <authorList>
            <person name="Ghedin E."/>
            <person name="Wang S."/>
            <person name="Spiro D."/>
            <person name="Caler E."/>
            <person name="Zhao Q."/>
            <person name="Crabtree J."/>
            <person name="Allen J.E."/>
            <person name="Delcher A.L."/>
            <person name="Guiliano D.B."/>
            <person name="Miranda-Saavedra D."/>
            <person name="Angiuoli S.V."/>
            <person name="Creasy T."/>
            <person name="Amedeo P."/>
            <person name="Haas B."/>
            <person name="El-Sayed N.M."/>
            <person name="Wortman J.R."/>
            <person name="Feldblyum T."/>
            <person name="Tallon L."/>
            <person name="Schatz M."/>
            <person name="Shumway M."/>
            <person name="Koo H."/>
            <person name="Salzberg S.L."/>
            <person name="Schobel S."/>
            <person name="Pertea M."/>
            <person name="Pop M."/>
            <person name="White O."/>
            <person name="Barton G.J."/>
            <person name="Carlow C.K."/>
            <person name="Crawford M.J."/>
            <person name="Daub J."/>
            <person name="Dimmic M.W."/>
            <person name="Estes C.F."/>
            <person name="Foster J.M."/>
            <person name="Ganatra M."/>
            <person name="Gregory W.F."/>
            <person name="Johnson N.M."/>
            <person name="Jin J."/>
            <person name="Komuniecki R."/>
            <person name="Korf I."/>
            <person name="Kumar S."/>
            <person name="Laney S."/>
            <person name="Li B.W."/>
            <person name="Li W."/>
            <person name="Lindblom T.H."/>
            <person name="Lustigman S."/>
            <person name="Ma D."/>
            <person name="Maina C.V."/>
            <person name="Martin D.M."/>
            <person name="McCarter J.P."/>
            <person name="McReynolds L."/>
            <person name="Mitreva M."/>
            <person name="Nutman T.B."/>
            <person name="Parkinson J."/>
            <person name="Peregrin-Alvarez J.M."/>
            <person name="Poole C."/>
            <person name="Ren Q."/>
            <person name="Saunders L."/>
            <person name="Sluder A.E."/>
            <person name="Smith K."/>
            <person name="Stanke M."/>
            <person name="Unnasch T.R."/>
            <person name="Ware J."/>
            <person name="Wei A.D."/>
            <person name="Weil G."/>
            <person name="Williams D.J."/>
            <person name="Zhang Y."/>
            <person name="Williams S.A."/>
            <person name="Fraser-Liggett C."/>
            <person name="Slatko B."/>
            <person name="Blaxter M.L."/>
            <person name="Scott A.L."/>
        </authorList>
    </citation>
    <scope>NUCLEOTIDE SEQUENCE</scope>
    <source>
        <strain evidence="12">FR3</strain>
    </source>
</reference>
<dbReference type="PANTHER" id="PTHR24235:SF27">
    <property type="entry name" value="NEUROPEPTIDE RECEPTOR NPR-1"/>
    <property type="match status" value="1"/>
</dbReference>
<dbReference type="PANTHER" id="PTHR24235">
    <property type="entry name" value="NEUROPEPTIDE Y RECEPTOR"/>
    <property type="match status" value="1"/>
</dbReference>
<dbReference type="PRINTS" id="PR00237">
    <property type="entry name" value="GPCRRHODOPSN"/>
</dbReference>
<evidence type="ECO:0000256" key="8">
    <source>
        <dbReference type="RuleBase" id="RU000688"/>
    </source>
</evidence>
<name>A0A4E9EVU9_BRUMA</name>
<dbReference type="EMBL" id="CAAKNF010000196">
    <property type="protein sequence ID" value="VIO88492.1"/>
    <property type="molecule type" value="Genomic_DNA"/>
</dbReference>
<dbReference type="PROSITE" id="PS50262">
    <property type="entry name" value="G_PROTEIN_RECEP_F1_2"/>
    <property type="match status" value="1"/>
</dbReference>
<evidence type="ECO:0000313" key="12">
    <source>
        <dbReference type="Proteomes" id="UP000006672"/>
    </source>
</evidence>
<feature type="transmembrane region" description="Helical" evidence="9">
    <location>
        <begin position="71"/>
        <end position="89"/>
    </location>
</feature>
<dbReference type="WBParaSite" id="Bm18017.1">
    <property type="protein sequence ID" value="Bm18017.1"/>
    <property type="gene ID" value="WBGene00269159"/>
</dbReference>
<keyword evidence="4 8" id="KW-0297">G-protein coupled receptor</keyword>
<dbReference type="SMART" id="SM01381">
    <property type="entry name" value="7TM_GPCR_Srsx"/>
    <property type="match status" value="1"/>
</dbReference>
<evidence type="ECO:0000256" key="7">
    <source>
        <dbReference type="ARBA" id="ARBA00023224"/>
    </source>
</evidence>
<accession>A0A5S6PF14</accession>
<keyword evidence="12" id="KW-1185">Reference proteome</keyword>
<evidence type="ECO:0000256" key="2">
    <source>
        <dbReference type="ARBA" id="ARBA00022692"/>
    </source>
</evidence>
<feature type="transmembrane region" description="Helical" evidence="9">
    <location>
        <begin position="324"/>
        <end position="350"/>
    </location>
</feature>
<dbReference type="InterPro" id="IPR017452">
    <property type="entry name" value="GPCR_Rhodpsn_7TM"/>
</dbReference>
<proteinExistence type="inferred from homology"/>
<dbReference type="GO" id="GO:0005886">
    <property type="term" value="C:plasma membrane"/>
    <property type="evidence" value="ECO:0007669"/>
    <property type="project" value="TreeGrafter"/>
</dbReference>
<feature type="domain" description="G-protein coupled receptors family 1 profile" evidence="10">
    <location>
        <begin position="50"/>
        <end position="347"/>
    </location>
</feature>
<dbReference type="CDD" id="cd15203">
    <property type="entry name" value="7tmA_NPYR-like"/>
    <property type="match status" value="1"/>
</dbReference>
<sequence>MLTNSATTDNDDFMKCIVYTDKFRDPSMDIRVTVPFAIAYLLIFILGVIGNVLVVCLTLSHRKLQTVQNMFILNLASADLVVCIFSLPITPVANVYKNWYFGSAMCHGLPWMQGIAVFIGTFSLCAISVDRYIMVILPTRRIINKTRSKYITIILWTLSIISTLPYAMYMDLIVVDGICGQFCTENWPSSRLRSVYTIFVFVVQFVIPLTIMFICYYYIFAELRKRTSKKIMRLKERSMAMASAGLVENPNNNILDCKRNFGSNAFKENHDRLRNELLANARRNTILLVSMVVLFAVSWLPHNIVSLLMEFDESLFERHDGVNIIYLINLFTHWVAMANNVWNPILYALLNPLFIELMAKTLYRLRRLICCCFCGERSTTIREERFEVE</sequence>
<dbReference type="STRING" id="6279.A0A5S6PF14"/>
<keyword evidence="7 8" id="KW-0807">Transducer</keyword>
<comment type="similarity">
    <text evidence="8">Belongs to the G-protein coupled receptor 1 family.</text>
</comment>
<dbReference type="SUPFAM" id="SSF81321">
    <property type="entry name" value="Family A G protein-coupled receptor-like"/>
    <property type="match status" value="1"/>
</dbReference>
<feature type="transmembrane region" description="Helical" evidence="9">
    <location>
        <begin position="284"/>
        <end position="304"/>
    </location>
</feature>
<protein>
    <submittedName>
        <fullName evidence="13">G-protein coupled receptors family 1 profile domain-containing protein</fullName>
    </submittedName>
</protein>
<feature type="transmembrane region" description="Helical" evidence="9">
    <location>
        <begin position="109"/>
        <end position="129"/>
    </location>
</feature>
<accession>A0A4E9EVU9</accession>
<keyword evidence="5 9" id="KW-0472">Membrane</keyword>
<feature type="transmembrane region" description="Helical" evidence="9">
    <location>
        <begin position="37"/>
        <end position="59"/>
    </location>
</feature>
<organism evidence="11">
    <name type="scientific">Brugia malayi</name>
    <name type="common">Filarial nematode worm</name>
    <dbReference type="NCBI Taxonomy" id="6279"/>
    <lineage>
        <taxon>Eukaryota</taxon>
        <taxon>Metazoa</taxon>
        <taxon>Ecdysozoa</taxon>
        <taxon>Nematoda</taxon>
        <taxon>Chromadorea</taxon>
        <taxon>Rhabditida</taxon>
        <taxon>Spirurina</taxon>
        <taxon>Spiruromorpha</taxon>
        <taxon>Filarioidea</taxon>
        <taxon>Onchocercidae</taxon>
        <taxon>Brugia</taxon>
    </lineage>
</organism>
<dbReference type="CTD" id="66059132"/>
<keyword evidence="6 8" id="KW-0675">Receptor</keyword>
<evidence type="ECO:0000259" key="10">
    <source>
        <dbReference type="PROSITE" id="PS50262"/>
    </source>
</evidence>
<dbReference type="Gene3D" id="1.20.1070.10">
    <property type="entry name" value="Rhodopsin 7-helix transmembrane proteins"/>
    <property type="match status" value="1"/>
</dbReference>
<dbReference type="Pfam" id="PF00001">
    <property type="entry name" value="7tm_1"/>
    <property type="match status" value="1"/>
</dbReference>
<dbReference type="RefSeq" id="XP_042930916.1">
    <property type="nucleotide sequence ID" value="XM_043074982.1"/>
</dbReference>
<reference evidence="11" key="2">
    <citation type="submission" date="2019-04" db="EMBL/GenBank/DDBJ databases">
        <authorList>
            <person name="Howe K."/>
            <person name="Paulini M."/>
            <person name="Williams G."/>
        </authorList>
    </citation>
    <scope>NUCLEOTIDE SEQUENCE [LARGE SCALE GENOMIC DNA]</scope>
    <source>
        <strain evidence="11">FR3</strain>
    </source>
</reference>
<evidence type="ECO:0000313" key="13">
    <source>
        <dbReference type="WBParaSite" id="Bm18017.1"/>
    </source>
</evidence>
<dbReference type="GeneID" id="66059132"/>
<keyword evidence="3 9" id="KW-1133">Transmembrane helix</keyword>
<reference evidence="13" key="3">
    <citation type="submission" date="2019-12" db="UniProtKB">
        <authorList>
            <consortium name="WormBaseParasite"/>
        </authorList>
    </citation>
    <scope>IDENTIFICATION</scope>
</reference>
<dbReference type="GO" id="GO:0043005">
    <property type="term" value="C:neuron projection"/>
    <property type="evidence" value="ECO:0007669"/>
    <property type="project" value="TreeGrafter"/>
</dbReference>
<evidence type="ECO:0000256" key="6">
    <source>
        <dbReference type="ARBA" id="ARBA00023170"/>
    </source>
</evidence>
<evidence type="ECO:0000256" key="3">
    <source>
        <dbReference type="ARBA" id="ARBA00022989"/>
    </source>
</evidence>
<feature type="transmembrane region" description="Helical" evidence="9">
    <location>
        <begin position="195"/>
        <end position="220"/>
    </location>
</feature>
<dbReference type="InterPro" id="IPR000276">
    <property type="entry name" value="GPCR_Rhodpsn"/>
</dbReference>
<dbReference type="KEGG" id="bmy:BM_BM18017"/>